<evidence type="ECO:0000259" key="25">
    <source>
        <dbReference type="PROSITE" id="PS50011"/>
    </source>
</evidence>
<dbReference type="AlphaFoldDB" id="A0A7R8UNZ1"/>
<keyword evidence="11 23" id="KW-0547">Nucleotide-binding</keyword>
<dbReference type="InterPro" id="IPR000719">
    <property type="entry name" value="Prot_kinase_dom"/>
</dbReference>
<keyword evidence="15" id="KW-0539">Nucleus</keyword>
<dbReference type="PROSITE" id="PS00107">
    <property type="entry name" value="PROTEIN_KINASE_ATP"/>
    <property type="match status" value="1"/>
</dbReference>
<evidence type="ECO:0000256" key="23">
    <source>
        <dbReference type="PROSITE-ProRule" id="PRU10141"/>
    </source>
</evidence>
<dbReference type="InterPro" id="IPR017441">
    <property type="entry name" value="Protein_kinase_ATP_BS"/>
</dbReference>
<dbReference type="FunFam" id="3.30.200.20:FF:000579">
    <property type="entry name" value="cyclin-dependent kinase 20"/>
    <property type="match status" value="1"/>
</dbReference>
<evidence type="ECO:0000256" key="22">
    <source>
        <dbReference type="ARBA" id="ARBA00048367"/>
    </source>
</evidence>
<dbReference type="GO" id="GO:0051301">
    <property type="term" value="P:cell division"/>
    <property type="evidence" value="ECO:0007669"/>
    <property type="project" value="UniProtKB-KW"/>
</dbReference>
<evidence type="ECO:0000256" key="17">
    <source>
        <dbReference type="ARBA" id="ARBA00023306"/>
    </source>
</evidence>
<evidence type="ECO:0000256" key="13">
    <source>
        <dbReference type="ARBA" id="ARBA00022840"/>
    </source>
</evidence>
<organism evidence="26 27">
    <name type="scientific">Hermetia illucens</name>
    <name type="common">Black soldier fly</name>
    <dbReference type="NCBI Taxonomy" id="343691"/>
    <lineage>
        <taxon>Eukaryota</taxon>
        <taxon>Metazoa</taxon>
        <taxon>Ecdysozoa</taxon>
        <taxon>Arthropoda</taxon>
        <taxon>Hexapoda</taxon>
        <taxon>Insecta</taxon>
        <taxon>Pterygota</taxon>
        <taxon>Neoptera</taxon>
        <taxon>Endopterygota</taxon>
        <taxon>Diptera</taxon>
        <taxon>Brachycera</taxon>
        <taxon>Stratiomyomorpha</taxon>
        <taxon>Stratiomyidae</taxon>
        <taxon>Hermetiinae</taxon>
        <taxon>Hermetia</taxon>
    </lineage>
</organism>
<dbReference type="InterPro" id="IPR011009">
    <property type="entry name" value="Kinase-like_dom_sf"/>
</dbReference>
<accession>A0A7R8UNZ1</accession>
<evidence type="ECO:0000256" key="2">
    <source>
        <dbReference type="ARBA" id="ARBA00004138"/>
    </source>
</evidence>
<dbReference type="EMBL" id="LR899011">
    <property type="protein sequence ID" value="CAD7084342.1"/>
    <property type="molecule type" value="Genomic_DNA"/>
</dbReference>
<dbReference type="GO" id="GO:0005524">
    <property type="term" value="F:ATP binding"/>
    <property type="evidence" value="ECO:0007669"/>
    <property type="project" value="UniProtKB-UniRule"/>
</dbReference>
<dbReference type="PANTHER" id="PTHR24056:SF171">
    <property type="entry name" value="CYCLIN-DEPENDENT KINASE 20"/>
    <property type="match status" value="1"/>
</dbReference>
<comment type="catalytic activity">
    <reaction evidence="22">
        <text>L-seryl-[protein] + ATP = O-phospho-L-seryl-[protein] + ADP + H(+)</text>
        <dbReference type="Rhea" id="RHEA:17989"/>
        <dbReference type="Rhea" id="RHEA-COMP:9863"/>
        <dbReference type="Rhea" id="RHEA-COMP:11604"/>
        <dbReference type="ChEBI" id="CHEBI:15378"/>
        <dbReference type="ChEBI" id="CHEBI:29999"/>
        <dbReference type="ChEBI" id="CHEBI:30616"/>
        <dbReference type="ChEBI" id="CHEBI:83421"/>
        <dbReference type="ChEBI" id="CHEBI:456216"/>
        <dbReference type="EC" id="2.7.11.22"/>
    </reaction>
</comment>
<dbReference type="GO" id="GO:0005737">
    <property type="term" value="C:cytoplasm"/>
    <property type="evidence" value="ECO:0007669"/>
    <property type="project" value="UniProtKB-SubCell"/>
</dbReference>
<dbReference type="Gene3D" id="3.30.200.20">
    <property type="entry name" value="Phosphorylase Kinase, domain 1"/>
    <property type="match status" value="1"/>
</dbReference>
<evidence type="ECO:0000256" key="8">
    <source>
        <dbReference type="ARBA" id="ARBA00022527"/>
    </source>
</evidence>
<keyword evidence="27" id="KW-1185">Reference proteome</keyword>
<dbReference type="OMA" id="KITFPYH"/>
<reference evidence="26 27" key="1">
    <citation type="submission" date="2020-11" db="EMBL/GenBank/DDBJ databases">
        <authorList>
            <person name="Wallbank WR R."/>
            <person name="Pardo Diaz C."/>
            <person name="Kozak K."/>
            <person name="Martin S."/>
            <person name="Jiggins C."/>
            <person name="Moest M."/>
            <person name="Warren A I."/>
            <person name="Generalovic N T."/>
            <person name="Byers J.R.P. K."/>
            <person name="Montejo-Kovacevich G."/>
            <person name="Yen C E."/>
        </authorList>
    </citation>
    <scope>NUCLEOTIDE SEQUENCE [LARGE SCALE GENOMIC DNA]</scope>
</reference>
<evidence type="ECO:0000256" key="10">
    <source>
        <dbReference type="ARBA" id="ARBA00022679"/>
    </source>
</evidence>
<dbReference type="Pfam" id="PF00069">
    <property type="entry name" value="Pkinase"/>
    <property type="match status" value="1"/>
</dbReference>
<dbReference type="InParanoid" id="A0A7R8UNZ1"/>
<evidence type="ECO:0000256" key="24">
    <source>
        <dbReference type="RuleBase" id="RU000304"/>
    </source>
</evidence>
<name>A0A7R8UNZ1_HERIL</name>
<comment type="similarity">
    <text evidence="4">Belongs to the protein kinase superfamily. CMGC Ser/Thr protein kinase family. CDC2/CDKX subfamily.</text>
</comment>
<keyword evidence="8 24" id="KW-0723">Serine/threonine-protein kinase</keyword>
<keyword evidence="16" id="KW-0966">Cell projection</keyword>
<dbReference type="CDD" id="cd07832">
    <property type="entry name" value="STKc_CCRK"/>
    <property type="match status" value="1"/>
</dbReference>
<evidence type="ECO:0000256" key="18">
    <source>
        <dbReference type="ARBA" id="ARBA00035711"/>
    </source>
</evidence>
<dbReference type="PROSITE" id="PS00108">
    <property type="entry name" value="PROTEIN_KINASE_ST"/>
    <property type="match status" value="1"/>
</dbReference>
<dbReference type="PROSITE" id="PS50011">
    <property type="entry name" value="PROTEIN_KINASE_DOM"/>
    <property type="match status" value="1"/>
</dbReference>
<keyword evidence="9" id="KW-0132">Cell division</keyword>
<gene>
    <name evidence="26" type="ORF">HERILL_LOCUS7239</name>
</gene>
<keyword evidence="13 23" id="KW-0067">ATP-binding</keyword>
<sequence>MEEYTTSRYKVTGKIGEGVHGVVVKALDLHTNKEVAIKKVALKTKYGSTSLHTIREIKALQNCDCEFILALNDIFPDLTGLSLVFDYMPHTLHGRLKNEESPLCRQDVQKYTKMLLKGVEYLHDLGIMHRDIKPANLLISEEGTLKIADFGLARLYAKDDPEKLYSPQVSTRWYRAPEILWGAQKYGPPIDMWAVGCVLAEMLRGVPLFSGTTDIEQLALVIRTLGSPKTFDWPELKTLPDYNKIRFPHSNGQKWESLFPSCTNDEEIDLTAKLLTYNPMKRLTAAEALQHEYFQ</sequence>
<evidence type="ECO:0000256" key="15">
    <source>
        <dbReference type="ARBA" id="ARBA00023242"/>
    </source>
</evidence>
<dbReference type="SUPFAM" id="SSF56112">
    <property type="entry name" value="Protein kinase-like (PK-like)"/>
    <property type="match status" value="1"/>
</dbReference>
<dbReference type="FunCoup" id="A0A7R8UNZ1">
    <property type="interactions" value="43"/>
</dbReference>
<evidence type="ECO:0000256" key="11">
    <source>
        <dbReference type="ARBA" id="ARBA00022741"/>
    </source>
</evidence>
<dbReference type="InterPro" id="IPR048002">
    <property type="entry name" value="CDK20-like_STKc"/>
</dbReference>
<dbReference type="PANTHER" id="PTHR24056">
    <property type="entry name" value="CELL DIVISION PROTEIN KINASE"/>
    <property type="match status" value="1"/>
</dbReference>
<evidence type="ECO:0000313" key="26">
    <source>
        <dbReference type="EMBL" id="CAD7084342.1"/>
    </source>
</evidence>
<dbReference type="GO" id="GO:0005929">
    <property type="term" value="C:cilium"/>
    <property type="evidence" value="ECO:0007669"/>
    <property type="project" value="UniProtKB-SubCell"/>
</dbReference>
<comment type="subcellular location">
    <subcellularLocation>
        <location evidence="2">Cell projection</location>
        <location evidence="2">Cilium</location>
    </subcellularLocation>
    <subcellularLocation>
        <location evidence="3">Cytoplasm</location>
    </subcellularLocation>
    <subcellularLocation>
        <location evidence="1">Nucleus</location>
    </subcellularLocation>
</comment>
<dbReference type="EC" id="2.7.11.22" evidence="5"/>
<dbReference type="InterPro" id="IPR050108">
    <property type="entry name" value="CDK"/>
</dbReference>
<dbReference type="GO" id="GO:0005634">
    <property type="term" value="C:nucleus"/>
    <property type="evidence" value="ECO:0007669"/>
    <property type="project" value="UniProtKB-SubCell"/>
</dbReference>
<evidence type="ECO:0000256" key="14">
    <source>
        <dbReference type="ARBA" id="ARBA00023069"/>
    </source>
</evidence>
<evidence type="ECO:0000256" key="12">
    <source>
        <dbReference type="ARBA" id="ARBA00022777"/>
    </source>
</evidence>
<dbReference type="InterPro" id="IPR008271">
    <property type="entry name" value="Ser/Thr_kinase_AS"/>
</dbReference>
<evidence type="ECO:0000256" key="16">
    <source>
        <dbReference type="ARBA" id="ARBA00023273"/>
    </source>
</evidence>
<protein>
    <recommendedName>
        <fullName evidence="18">Cyclin-dependent kinase 20</fullName>
        <ecNumber evidence="5">2.7.11.22</ecNumber>
    </recommendedName>
    <alternativeName>
        <fullName evidence="19">Cell cycle-related kinase</fullName>
    </alternativeName>
    <alternativeName>
        <fullName evidence="20">Cell division protein kinase 20</fullName>
    </alternativeName>
</protein>
<dbReference type="OrthoDB" id="63265at2759"/>
<comment type="catalytic activity">
    <reaction evidence="21">
        <text>L-threonyl-[protein] + ATP = O-phospho-L-threonyl-[protein] + ADP + H(+)</text>
        <dbReference type="Rhea" id="RHEA:46608"/>
        <dbReference type="Rhea" id="RHEA-COMP:11060"/>
        <dbReference type="Rhea" id="RHEA-COMP:11605"/>
        <dbReference type="ChEBI" id="CHEBI:15378"/>
        <dbReference type="ChEBI" id="CHEBI:30013"/>
        <dbReference type="ChEBI" id="CHEBI:30616"/>
        <dbReference type="ChEBI" id="CHEBI:61977"/>
        <dbReference type="ChEBI" id="CHEBI:456216"/>
        <dbReference type="EC" id="2.7.11.22"/>
    </reaction>
</comment>
<feature type="domain" description="Protein kinase" evidence="25">
    <location>
        <begin position="9"/>
        <end position="294"/>
    </location>
</feature>
<keyword evidence="6" id="KW-0217">Developmental protein</keyword>
<keyword evidence="7" id="KW-0963">Cytoplasm</keyword>
<dbReference type="SMART" id="SM00220">
    <property type="entry name" value="S_TKc"/>
    <property type="match status" value="1"/>
</dbReference>
<dbReference type="GO" id="GO:0004693">
    <property type="term" value="F:cyclin-dependent protein serine/threonine kinase activity"/>
    <property type="evidence" value="ECO:0007669"/>
    <property type="project" value="UniProtKB-EC"/>
</dbReference>
<evidence type="ECO:0000256" key="3">
    <source>
        <dbReference type="ARBA" id="ARBA00004496"/>
    </source>
</evidence>
<evidence type="ECO:0000256" key="9">
    <source>
        <dbReference type="ARBA" id="ARBA00022618"/>
    </source>
</evidence>
<feature type="binding site" evidence="23">
    <location>
        <position position="43"/>
    </location>
    <ligand>
        <name>ATP</name>
        <dbReference type="ChEBI" id="CHEBI:30616"/>
    </ligand>
</feature>
<evidence type="ECO:0000256" key="21">
    <source>
        <dbReference type="ARBA" id="ARBA00047811"/>
    </source>
</evidence>
<evidence type="ECO:0000256" key="4">
    <source>
        <dbReference type="ARBA" id="ARBA00006485"/>
    </source>
</evidence>
<keyword evidence="14" id="KW-0969">Cilium</keyword>
<evidence type="ECO:0000256" key="1">
    <source>
        <dbReference type="ARBA" id="ARBA00004123"/>
    </source>
</evidence>
<keyword evidence="17" id="KW-0131">Cell cycle</keyword>
<evidence type="ECO:0000256" key="20">
    <source>
        <dbReference type="ARBA" id="ARBA00035723"/>
    </source>
</evidence>
<evidence type="ECO:0000313" key="27">
    <source>
        <dbReference type="Proteomes" id="UP000594454"/>
    </source>
</evidence>
<keyword evidence="10" id="KW-0808">Transferase</keyword>
<evidence type="ECO:0000256" key="19">
    <source>
        <dbReference type="ARBA" id="ARBA00035720"/>
    </source>
</evidence>
<evidence type="ECO:0000256" key="7">
    <source>
        <dbReference type="ARBA" id="ARBA00022490"/>
    </source>
</evidence>
<dbReference type="Proteomes" id="UP000594454">
    <property type="component" value="Chromosome 3"/>
</dbReference>
<proteinExistence type="inferred from homology"/>
<dbReference type="Gene3D" id="1.10.510.10">
    <property type="entry name" value="Transferase(Phosphotransferase) domain 1"/>
    <property type="match status" value="1"/>
</dbReference>
<keyword evidence="12" id="KW-0418">Kinase</keyword>
<evidence type="ECO:0000256" key="6">
    <source>
        <dbReference type="ARBA" id="ARBA00022473"/>
    </source>
</evidence>
<evidence type="ECO:0000256" key="5">
    <source>
        <dbReference type="ARBA" id="ARBA00012425"/>
    </source>
</evidence>
<dbReference type="FunFam" id="1.10.510.10:FF:000791">
    <property type="entry name" value="cyclin-dependent kinase 20"/>
    <property type="match status" value="1"/>
</dbReference>